<comment type="similarity">
    <text evidence="11">Belongs to the GMC oxidoreductase family.</text>
</comment>
<evidence type="ECO:0000256" key="5">
    <source>
        <dbReference type="ARBA" id="ARBA00022737"/>
    </source>
</evidence>
<dbReference type="GO" id="GO:0005315">
    <property type="term" value="F:phosphate transmembrane transporter activity"/>
    <property type="evidence" value="ECO:0007669"/>
    <property type="project" value="InterPro"/>
</dbReference>
<dbReference type="CDD" id="cd15777">
    <property type="entry name" value="CRBN_C_like"/>
    <property type="match status" value="1"/>
</dbReference>
<dbReference type="FunFam" id="1.50.40.10:FF:000046">
    <property type="entry name" value="Phosphate carrier protein, mitochondrial"/>
    <property type="match status" value="1"/>
</dbReference>
<dbReference type="Gene3D" id="3.50.50.60">
    <property type="entry name" value="FAD/NAD(P)-binding domain"/>
    <property type="match status" value="3"/>
</dbReference>
<protein>
    <recommendedName>
        <fullName evidence="13">CULT domain-containing protein</fullName>
    </recommendedName>
</protein>
<dbReference type="PANTHER" id="PTHR45671">
    <property type="entry name" value="SOLUTE CARRIER FAMILY 25 (MITOCHONDRIAL CARRIER PHOSPHATE CARRIER), MEMBER 3, LIKE-RELATED-RELATED"/>
    <property type="match status" value="1"/>
</dbReference>
<keyword evidence="7" id="KW-1133">Transmembrane helix</keyword>
<evidence type="ECO:0000256" key="12">
    <source>
        <dbReference type="SAM" id="MobiDB-lite"/>
    </source>
</evidence>
<dbReference type="Gene3D" id="3.30.560.10">
    <property type="entry name" value="Glucose Oxidase, domain 3"/>
    <property type="match status" value="3"/>
</dbReference>
<feature type="repeat" description="Solcar" evidence="10">
    <location>
        <begin position="1150"/>
        <end position="1228"/>
    </location>
</feature>
<gene>
    <name evidence="14" type="ORF">DBV15_06478</name>
</gene>
<dbReference type="STRING" id="300112.A0A4S2KUN9"/>
<evidence type="ECO:0000256" key="9">
    <source>
        <dbReference type="ARBA" id="ARBA00023136"/>
    </source>
</evidence>
<dbReference type="InterPro" id="IPR007867">
    <property type="entry name" value="GMC_OxRtase_C"/>
</dbReference>
<keyword evidence="8" id="KW-0496">Mitochondrion</keyword>
<evidence type="ECO:0000256" key="10">
    <source>
        <dbReference type="PROSITE-ProRule" id="PRU00282"/>
    </source>
</evidence>
<dbReference type="SUPFAM" id="SSF51905">
    <property type="entry name" value="FAD/NAD(P)-binding domain"/>
    <property type="match status" value="1"/>
</dbReference>
<proteinExistence type="inferred from homology"/>
<evidence type="ECO:0000256" key="7">
    <source>
        <dbReference type="ARBA" id="ARBA00022989"/>
    </source>
</evidence>
<keyword evidence="5" id="KW-0677">Repeat</keyword>
<dbReference type="InterPro" id="IPR018108">
    <property type="entry name" value="MCP_transmembrane"/>
</dbReference>
<dbReference type="FunFam" id="2.170.150.20:FF:000007">
    <property type="entry name" value="Protein cereblon"/>
    <property type="match status" value="1"/>
</dbReference>
<reference evidence="14 15" key="1">
    <citation type="journal article" date="2019" name="Philos. Trans. R. Soc. Lond., B, Biol. Sci.">
        <title>Ant behaviour and brain gene expression of defending hosts depend on the ecological success of the intruding social parasite.</title>
        <authorList>
            <person name="Kaur R."/>
            <person name="Stoldt M."/>
            <person name="Jongepier E."/>
            <person name="Feldmeyer B."/>
            <person name="Menzel F."/>
            <person name="Bornberg-Bauer E."/>
            <person name="Foitzik S."/>
        </authorList>
    </citation>
    <scope>NUCLEOTIDE SEQUENCE [LARGE SCALE GENOMIC DNA]</scope>
    <source>
        <tissue evidence="14">Whole body</tissue>
    </source>
</reference>
<evidence type="ECO:0000256" key="4">
    <source>
        <dbReference type="ARBA" id="ARBA00022692"/>
    </source>
</evidence>
<dbReference type="InterPro" id="IPR034750">
    <property type="entry name" value="CULT"/>
</dbReference>
<evidence type="ECO:0000313" key="15">
    <source>
        <dbReference type="Proteomes" id="UP000310200"/>
    </source>
</evidence>
<accession>A0A4S2KUN9</accession>
<dbReference type="Gene3D" id="2.170.150.20">
    <property type="entry name" value="Peptide methionine sulfoxide reductase"/>
    <property type="match status" value="1"/>
</dbReference>
<keyword evidence="4 10" id="KW-0812">Transmembrane</keyword>
<dbReference type="InterPro" id="IPR046336">
    <property type="entry name" value="Lon_prtase_N_sf"/>
</dbReference>
<dbReference type="EMBL" id="QBLH01000962">
    <property type="protein sequence ID" value="TGZ53725.1"/>
    <property type="molecule type" value="Genomic_DNA"/>
</dbReference>
<dbReference type="InterPro" id="IPR036188">
    <property type="entry name" value="FAD/NAD-bd_sf"/>
</dbReference>
<dbReference type="GO" id="GO:0005743">
    <property type="term" value="C:mitochondrial inner membrane"/>
    <property type="evidence" value="ECO:0007669"/>
    <property type="project" value="UniProtKB-SubCell"/>
</dbReference>
<feature type="region of interest" description="Disordered" evidence="12">
    <location>
        <begin position="1"/>
        <end position="37"/>
    </location>
</feature>
<evidence type="ECO:0000259" key="13">
    <source>
        <dbReference type="PROSITE" id="PS51788"/>
    </source>
</evidence>
<keyword evidence="11" id="KW-0285">Flavoprotein</keyword>
<dbReference type="InterPro" id="IPR044677">
    <property type="entry name" value="SLC25A3/Pic2/Mir1-like"/>
</dbReference>
<feature type="repeat" description="Solcar" evidence="10">
    <location>
        <begin position="1034"/>
        <end position="1133"/>
    </location>
</feature>
<dbReference type="Gene3D" id="2.30.130.40">
    <property type="entry name" value="LON domain-like"/>
    <property type="match status" value="1"/>
</dbReference>
<keyword evidence="9 10" id="KW-0472">Membrane</keyword>
<dbReference type="Pfam" id="PF02190">
    <property type="entry name" value="LON_substr_bdg"/>
    <property type="match status" value="1"/>
</dbReference>
<dbReference type="PROSITE" id="PS50920">
    <property type="entry name" value="SOLCAR"/>
    <property type="match status" value="2"/>
</dbReference>
<evidence type="ECO:0000256" key="1">
    <source>
        <dbReference type="ARBA" id="ARBA00004448"/>
    </source>
</evidence>
<dbReference type="PANTHER" id="PTHR45671:SF10">
    <property type="entry name" value="SOLUTE CARRIER FAMILY 25 MEMBER 3"/>
    <property type="match status" value="1"/>
</dbReference>
<dbReference type="GO" id="GO:0016614">
    <property type="term" value="F:oxidoreductase activity, acting on CH-OH group of donors"/>
    <property type="evidence" value="ECO:0007669"/>
    <property type="project" value="InterPro"/>
</dbReference>
<keyword evidence="3" id="KW-0813">Transport</keyword>
<evidence type="ECO:0000256" key="2">
    <source>
        <dbReference type="ARBA" id="ARBA00006375"/>
    </source>
</evidence>
<dbReference type="InterPro" id="IPR000172">
    <property type="entry name" value="GMC_OxRdtase_N"/>
</dbReference>
<keyword evidence="11" id="KW-0274">FAD</keyword>
<comment type="similarity">
    <text evidence="2">Belongs to the mitochondrial carrier (TC 2.A.29) family.</text>
</comment>
<dbReference type="Pfam" id="PF05199">
    <property type="entry name" value="GMC_oxred_C"/>
    <property type="match status" value="1"/>
</dbReference>
<keyword evidence="6" id="KW-0999">Mitochondrion inner membrane</keyword>
<evidence type="ECO:0000256" key="3">
    <source>
        <dbReference type="ARBA" id="ARBA00022448"/>
    </source>
</evidence>
<dbReference type="SUPFAM" id="SSF88697">
    <property type="entry name" value="PUA domain-like"/>
    <property type="match status" value="1"/>
</dbReference>
<dbReference type="InterPro" id="IPR015947">
    <property type="entry name" value="PUA-like_sf"/>
</dbReference>
<dbReference type="GO" id="GO:0050660">
    <property type="term" value="F:flavin adenine dinucleotide binding"/>
    <property type="evidence" value="ECO:0007669"/>
    <property type="project" value="InterPro"/>
</dbReference>
<dbReference type="PROSITE" id="PS51788">
    <property type="entry name" value="CULT"/>
    <property type="match status" value="1"/>
</dbReference>
<dbReference type="InterPro" id="IPR023395">
    <property type="entry name" value="MCP_dom_sf"/>
</dbReference>
<dbReference type="Gene3D" id="1.50.40.10">
    <property type="entry name" value="Mitochondrial carrier domain"/>
    <property type="match status" value="1"/>
</dbReference>
<comment type="subcellular location">
    <subcellularLocation>
        <location evidence="1">Mitochondrion inner membrane</location>
        <topology evidence="1">Multi-pass membrane protein</topology>
    </subcellularLocation>
</comment>
<dbReference type="Proteomes" id="UP000310200">
    <property type="component" value="Unassembled WGS sequence"/>
</dbReference>
<evidence type="ECO:0000256" key="6">
    <source>
        <dbReference type="ARBA" id="ARBA00022792"/>
    </source>
</evidence>
<organism evidence="14 15">
    <name type="scientific">Temnothorax longispinosus</name>
    <dbReference type="NCBI Taxonomy" id="300112"/>
    <lineage>
        <taxon>Eukaryota</taxon>
        <taxon>Metazoa</taxon>
        <taxon>Ecdysozoa</taxon>
        <taxon>Arthropoda</taxon>
        <taxon>Hexapoda</taxon>
        <taxon>Insecta</taxon>
        <taxon>Pterygota</taxon>
        <taxon>Neoptera</taxon>
        <taxon>Endopterygota</taxon>
        <taxon>Hymenoptera</taxon>
        <taxon>Apocrita</taxon>
        <taxon>Aculeata</taxon>
        <taxon>Formicoidea</taxon>
        <taxon>Formicidae</taxon>
        <taxon>Myrmicinae</taxon>
        <taxon>Temnothorax</taxon>
    </lineage>
</organism>
<dbReference type="AlphaFoldDB" id="A0A4S2KUN9"/>
<evidence type="ECO:0000256" key="11">
    <source>
        <dbReference type="RuleBase" id="RU003968"/>
    </source>
</evidence>
<feature type="compositionally biased region" description="Acidic residues" evidence="12">
    <location>
        <begin position="1"/>
        <end position="19"/>
    </location>
</feature>
<dbReference type="GO" id="GO:1990547">
    <property type="term" value="P:mitochondrial phosphate ion transmembrane transport"/>
    <property type="evidence" value="ECO:0007669"/>
    <property type="project" value="InterPro"/>
</dbReference>
<dbReference type="PROSITE" id="PS00623">
    <property type="entry name" value="GMC_OXRED_1"/>
    <property type="match status" value="1"/>
</dbReference>
<feature type="domain" description="CULT" evidence="13">
    <location>
        <begin position="297"/>
        <end position="406"/>
    </location>
</feature>
<name>A0A4S2KUN9_9HYME</name>
<evidence type="ECO:0000256" key="8">
    <source>
        <dbReference type="ARBA" id="ARBA00023128"/>
    </source>
</evidence>
<keyword evidence="15" id="KW-1185">Reference proteome</keyword>
<dbReference type="Gene3D" id="1.20.58.1480">
    <property type="match status" value="1"/>
</dbReference>
<sequence>MNIEEIMDVDEDYDTEQSDYGDLPIVESPRTPRSGLEIDEDHENWSDVSTVELDLSSNRIESNMEDVPVPSENTFDVTLPATHSYLGQNLEELRGRTILDDGIYMNLPLLVKQSVLFPGQTLPMTVFGTQTIEMLQNCIQNDRTFGVVCYGYPEMERIGTTAEIYEYTDGGILLDHGRREFRLKAKGRQRFKILRIITQDNNKISANVKVLPEITLEPPFLDQRLASLDHLRISVDSEEDMKKQERVENLDAAVTAWPAWVYRQYDPVRLSFRIRQHLQFLETRGGSVPKDPIDLSFWVAQNILMDHNERLTQSHMFPMNKEGPQGTYVNPGGVIHETITFYHVQGVVLNNSDPSIEYSWFPGYAWTIAICKGCRHHVGWKFTAVESNLRPKEFWGLTHMYFQWFFNDVQDMQQYDYIIVGAGSAGSILATHLVEDKHSVLLLEAGGTAPSFLDIPLLGPLIQNTVYDWQYVTVSQEYACKGLINNQSRWPRGKILGGSSHLNYMAYVLGHQLDYEKWFPDFAESVAKNDESISISELRWNTDFADIILEAIKELNHNVSNINLQLDTGFMKAHVTMENGRRWSSDKILYKKPNPALTVITHARATKILVNLDKAEGIEFVRFGRPWTSSGVEVLGIFHSPLHANKSAVPPDLQLMVLPFGASKDNGLISKKAMGISDEVYNKYFAPLSDQNTVTIAPVLLHPKSTGDVRLQSSDPFHDLLIDPKYLSHEDDIDTLIEGLYFIKKLLNTSVLRAHGASLNRKSFPGCEDHIFDTRTYWKCYIQHLTLTSYHPVGTCRIGDVVDMSFKVNNMRNLYVVDASVLPSLPSGNINAPVIALAQKAARIFKNKKAEERRNIQKQLKSYNNVLKIMVADDISPSIYNNNNGVRRDDVPSTSYICDASINNAFAPGVNASSGNATMLSWMQEAAKMNPFSSPFTTAKCQALENGARPLVPNRNIAAASVEEGDSCEFGSNQYFLLCGLGGILSCGITHTGITPLDLVKCRIQVDSQKYKSVFNGFRVQYAALAGEELSYEYRTSLYLISSASAEFFADIGLAPFEAAKSRHSIPYDKLIFKSQVKIQTTPGYANTLRQALPKMFAEEGLNGFYKGLVPLWLRQIPYTMMKFACFERTVELLYKHIVPKPRADCSKGEQLLVTFAAGYIAGVFCAIVSHPADTVVSKLNQEKGASAGEVLKKLGFGGMWKGLGPRIIMIGTLTAAQWFIYDAVKVWLRMPRPPPPEMPESLKKKYGVA</sequence>
<dbReference type="SMART" id="SM00464">
    <property type="entry name" value="LON"/>
    <property type="match status" value="1"/>
</dbReference>
<comment type="caution">
    <text evidence="14">The sequence shown here is derived from an EMBL/GenBank/DDBJ whole genome shotgun (WGS) entry which is preliminary data.</text>
</comment>
<evidence type="ECO:0000313" key="14">
    <source>
        <dbReference type="EMBL" id="TGZ53725.1"/>
    </source>
</evidence>
<dbReference type="SUPFAM" id="SSF54373">
    <property type="entry name" value="FAD-linked reductases, C-terminal domain"/>
    <property type="match status" value="1"/>
</dbReference>
<dbReference type="Pfam" id="PF00153">
    <property type="entry name" value="Mito_carr"/>
    <property type="match status" value="3"/>
</dbReference>
<dbReference type="Pfam" id="PF00732">
    <property type="entry name" value="GMC_oxred_N"/>
    <property type="match status" value="1"/>
</dbReference>
<dbReference type="SUPFAM" id="SSF103506">
    <property type="entry name" value="Mitochondrial carrier"/>
    <property type="match status" value="1"/>
</dbReference>
<dbReference type="InterPro" id="IPR003111">
    <property type="entry name" value="Lon_prtase_N"/>
</dbReference>